<dbReference type="Gene3D" id="3.40.630.30">
    <property type="match status" value="1"/>
</dbReference>
<organism evidence="1 2">
    <name type="scientific">Apis cerana cerana</name>
    <name type="common">Oriental honeybee</name>
    <dbReference type="NCBI Taxonomy" id="94128"/>
    <lineage>
        <taxon>Eukaryota</taxon>
        <taxon>Metazoa</taxon>
        <taxon>Ecdysozoa</taxon>
        <taxon>Arthropoda</taxon>
        <taxon>Hexapoda</taxon>
        <taxon>Insecta</taxon>
        <taxon>Pterygota</taxon>
        <taxon>Neoptera</taxon>
        <taxon>Endopterygota</taxon>
        <taxon>Hymenoptera</taxon>
        <taxon>Apocrita</taxon>
        <taxon>Aculeata</taxon>
        <taxon>Apoidea</taxon>
        <taxon>Anthophila</taxon>
        <taxon>Apidae</taxon>
        <taxon>Apis</taxon>
    </lineage>
</organism>
<gene>
    <name evidence="1" type="ORF">APICC_08310</name>
</gene>
<name>A0A2A3ELM2_APICC</name>
<evidence type="ECO:0000313" key="1">
    <source>
        <dbReference type="EMBL" id="PBC32096.1"/>
    </source>
</evidence>
<dbReference type="InterPro" id="IPR016181">
    <property type="entry name" value="Acyl_CoA_acyltransferase"/>
</dbReference>
<sequence>MSLQQSNTGPPKVWKTIEIKKKDTDVPIKFSIQEIPEDRFEDVIDHMCKYFLADEPMSNSLNGINEPEYVETFRIFWNKFLKQGLSVAAFTENVNGGKPIIAGCNILGLSFKGEKLDYNVIKSENGKKVMKIIDELSKKANVYEKYGVDKYMTAFGLSVSPSYRGAALGGHLLDARVDIGREYNISVTSTMFTSPISQKLAARCGFETLLEKDYVDMVDEKGNQVLPDIKVKSLKPKHMQKELLDQPKKY</sequence>
<keyword evidence="1" id="KW-0808">Transferase</keyword>
<reference evidence="1 2" key="1">
    <citation type="submission" date="2014-07" db="EMBL/GenBank/DDBJ databases">
        <title>Genomic and transcriptomic analysis on Apis cerana provide comprehensive insights into honey bee biology.</title>
        <authorList>
            <person name="Diao Q."/>
            <person name="Sun L."/>
            <person name="Zheng H."/>
            <person name="Zheng H."/>
            <person name="Xu S."/>
            <person name="Wang S."/>
            <person name="Zeng Z."/>
            <person name="Hu F."/>
            <person name="Su S."/>
            <person name="Wu J."/>
        </authorList>
    </citation>
    <scope>NUCLEOTIDE SEQUENCE [LARGE SCALE GENOMIC DNA]</scope>
    <source>
        <tissue evidence="1">Pupae without intestine</tissue>
    </source>
</reference>
<evidence type="ECO:0000313" key="2">
    <source>
        <dbReference type="Proteomes" id="UP000242457"/>
    </source>
</evidence>
<proteinExistence type="predicted"/>
<dbReference type="OrthoDB" id="8113373at2759"/>
<dbReference type="AlphaFoldDB" id="A0A2A3ELM2"/>
<dbReference type="Proteomes" id="UP000242457">
    <property type="component" value="Unassembled WGS sequence"/>
</dbReference>
<dbReference type="PANTHER" id="PTHR20905:SF32">
    <property type="entry name" value="ARYLALKYLAMINE N-ACETYLTRANSFERASE-LIKE 7, ISOFORM A"/>
    <property type="match status" value="1"/>
</dbReference>
<dbReference type="PANTHER" id="PTHR20905">
    <property type="entry name" value="N-ACETYLTRANSFERASE-RELATED"/>
    <property type="match status" value="1"/>
</dbReference>
<protein>
    <submittedName>
        <fullName evidence="1">Dopamine N-acetyltransferase</fullName>
    </submittedName>
</protein>
<dbReference type="STRING" id="94128.A0A2A3ELM2"/>
<dbReference type="GO" id="GO:0008080">
    <property type="term" value="F:N-acetyltransferase activity"/>
    <property type="evidence" value="ECO:0007669"/>
    <property type="project" value="TreeGrafter"/>
</dbReference>
<dbReference type="SUPFAM" id="SSF55729">
    <property type="entry name" value="Acyl-CoA N-acyltransferases (Nat)"/>
    <property type="match status" value="1"/>
</dbReference>
<keyword evidence="2" id="KW-1185">Reference proteome</keyword>
<dbReference type="EMBL" id="KZ288222">
    <property type="protein sequence ID" value="PBC32096.1"/>
    <property type="molecule type" value="Genomic_DNA"/>
</dbReference>
<accession>A0A2A3ELM2</accession>